<evidence type="ECO:0000259" key="1">
    <source>
        <dbReference type="Pfam" id="PF13453"/>
    </source>
</evidence>
<dbReference type="OrthoDB" id="9814037at2"/>
<sequence>MNPLACPKCKGTLKAIIYQNIEIDRCDDCLGIWFDSLEAEELKNCQGSESIDKGDLNEKSLSDPLTKPIFCPRCQVTMLKMLDLDQYPIWYEICSQCQGIWFDAGEFKKFKSNFLPKGFFTQAKQAFSFKKNRS</sequence>
<feature type="domain" description="Transcription factor zinc-finger" evidence="1">
    <location>
        <begin position="6"/>
        <end position="44"/>
    </location>
</feature>
<evidence type="ECO:0000313" key="2">
    <source>
        <dbReference type="EMBL" id="GBF82134.1"/>
    </source>
</evidence>
<keyword evidence="3" id="KW-1185">Reference proteome</keyword>
<name>A0A401ILJ0_APHSA</name>
<evidence type="ECO:0000313" key="3">
    <source>
        <dbReference type="Proteomes" id="UP000287247"/>
    </source>
</evidence>
<dbReference type="InterPro" id="IPR027392">
    <property type="entry name" value="TF_Znf"/>
</dbReference>
<dbReference type="EMBL" id="BDQK01000016">
    <property type="protein sequence ID" value="GBF82134.1"/>
    <property type="molecule type" value="Genomic_DNA"/>
</dbReference>
<dbReference type="Proteomes" id="UP000287247">
    <property type="component" value="Unassembled WGS sequence"/>
</dbReference>
<dbReference type="AlphaFoldDB" id="A0A401ILJ0"/>
<feature type="domain" description="Transcription factor zinc-finger" evidence="1">
    <location>
        <begin position="71"/>
        <end position="111"/>
    </location>
</feature>
<reference evidence="3" key="1">
    <citation type="submission" date="2017-05" db="EMBL/GenBank/DDBJ databases">
        <title>Physiological properties and genetic analysis related to exopolysaccharide production of fresh-water unicellular cyanobacterium Aphanothece sacrum, Suizenji Nori, that has been cultured as a food source in Japan.</title>
        <authorList>
            <person name="Kanesaki Y."/>
            <person name="Yoshikawa S."/>
            <person name="Ohki K."/>
        </authorList>
    </citation>
    <scope>NUCLEOTIDE SEQUENCE [LARGE SCALE GENOMIC DNA]</scope>
    <source>
        <strain evidence="3">FPU1</strain>
    </source>
</reference>
<dbReference type="Pfam" id="PF13453">
    <property type="entry name" value="Zn_ribbon_TFIIB"/>
    <property type="match status" value="2"/>
</dbReference>
<proteinExistence type="predicted"/>
<accession>A0A401ILJ0</accession>
<comment type="caution">
    <text evidence="2">The sequence shown here is derived from an EMBL/GenBank/DDBJ whole genome shotgun (WGS) entry which is preliminary data.</text>
</comment>
<gene>
    <name evidence="2" type="ORF">AsFPU1_3561</name>
</gene>
<organism evidence="2 3">
    <name type="scientific">Aphanothece sacrum FPU1</name>
    <dbReference type="NCBI Taxonomy" id="1920663"/>
    <lineage>
        <taxon>Bacteria</taxon>
        <taxon>Bacillati</taxon>
        <taxon>Cyanobacteriota</taxon>
        <taxon>Cyanophyceae</taxon>
        <taxon>Oscillatoriophycideae</taxon>
        <taxon>Chroococcales</taxon>
        <taxon>Aphanothecaceae</taxon>
        <taxon>Aphanothece</taxon>
    </lineage>
</organism>
<dbReference type="RefSeq" id="WP_124977130.1">
    <property type="nucleotide sequence ID" value="NZ_BDQK01000016.1"/>
</dbReference>
<protein>
    <recommendedName>
        <fullName evidence="1">Transcription factor zinc-finger domain-containing protein</fullName>
    </recommendedName>
</protein>